<keyword evidence="2" id="KW-0812">Transmembrane</keyword>
<sequence length="374" mass="43342">MEKVDLTAMEQRFKIGIPPGHKALLGLCWLILMLLAGVSAQYQAKQQQKQRLLGESQRLQRSIQHELDRFRNFPKVLAFQQQIVEPLRLNLSLQRRQQLNLYLQEINQRQGSDVSYLLDINGTTIASSNWQSPRSFVGSNYSYRPYFQTAILGKYGQYFALGLHSGIRGYYFSAPVFDEQKVIGVVVVKVALNIIERSWRDPHFEYLLTDKHGVVFYASQNHWLYHSIRPMAESLRQQIINSRQYGEHQLANIAQRKNNDGIALPNYRGDLNNYISIHRVLPTAGWHLYALSPQSSYSSELGEALLMCSLLYWGLVLLYLYWRQLQTSRQLQAQANQLLEGRVQQRTAELTRANRQLQQALDDDQRTAQTLKKN</sequence>
<name>A0ABQ1I1X2_9ALTE</name>
<dbReference type="Gene3D" id="3.30.450.20">
    <property type="entry name" value="PAS domain"/>
    <property type="match status" value="2"/>
</dbReference>
<gene>
    <name evidence="3" type="ORF">GCM10007414_22620</name>
</gene>
<keyword evidence="2" id="KW-1133">Transmembrane helix</keyword>
<evidence type="ECO:0000256" key="2">
    <source>
        <dbReference type="SAM" id="Phobius"/>
    </source>
</evidence>
<feature type="coiled-coil region" evidence="1">
    <location>
        <begin position="336"/>
        <end position="374"/>
    </location>
</feature>
<protein>
    <recommendedName>
        <fullName evidence="5">Cache domain-containing protein</fullName>
    </recommendedName>
</protein>
<keyword evidence="4" id="KW-1185">Reference proteome</keyword>
<keyword evidence="1" id="KW-0175">Coiled coil</keyword>
<dbReference type="EMBL" id="BMDY01000012">
    <property type="protein sequence ID" value="GGB08682.1"/>
    <property type="molecule type" value="Genomic_DNA"/>
</dbReference>
<evidence type="ECO:0000313" key="3">
    <source>
        <dbReference type="EMBL" id="GGB08682.1"/>
    </source>
</evidence>
<evidence type="ECO:0000313" key="4">
    <source>
        <dbReference type="Proteomes" id="UP000651977"/>
    </source>
</evidence>
<organism evidence="3 4">
    <name type="scientific">Agarivorans gilvus</name>
    <dbReference type="NCBI Taxonomy" id="680279"/>
    <lineage>
        <taxon>Bacteria</taxon>
        <taxon>Pseudomonadati</taxon>
        <taxon>Pseudomonadota</taxon>
        <taxon>Gammaproteobacteria</taxon>
        <taxon>Alteromonadales</taxon>
        <taxon>Alteromonadaceae</taxon>
        <taxon>Agarivorans</taxon>
    </lineage>
</organism>
<dbReference type="Proteomes" id="UP000651977">
    <property type="component" value="Unassembled WGS sequence"/>
</dbReference>
<reference evidence="4" key="1">
    <citation type="journal article" date="2019" name="Int. J. Syst. Evol. Microbiol.">
        <title>The Global Catalogue of Microorganisms (GCM) 10K type strain sequencing project: providing services to taxonomists for standard genome sequencing and annotation.</title>
        <authorList>
            <consortium name="The Broad Institute Genomics Platform"/>
            <consortium name="The Broad Institute Genome Sequencing Center for Infectious Disease"/>
            <person name="Wu L."/>
            <person name="Ma J."/>
        </authorList>
    </citation>
    <scope>NUCLEOTIDE SEQUENCE [LARGE SCALE GENOMIC DNA]</scope>
    <source>
        <strain evidence="4">CGMCC 1.10131</strain>
    </source>
</reference>
<feature type="transmembrane region" description="Helical" evidence="2">
    <location>
        <begin position="304"/>
        <end position="322"/>
    </location>
</feature>
<evidence type="ECO:0008006" key="5">
    <source>
        <dbReference type="Google" id="ProtNLM"/>
    </source>
</evidence>
<dbReference type="RefSeq" id="WP_055734093.1">
    <property type="nucleotide sequence ID" value="NZ_BMDY01000012.1"/>
</dbReference>
<keyword evidence="2" id="KW-0472">Membrane</keyword>
<proteinExistence type="predicted"/>
<dbReference type="InterPro" id="IPR029151">
    <property type="entry name" value="Sensor-like_sf"/>
</dbReference>
<accession>A0ABQ1I1X2</accession>
<evidence type="ECO:0000256" key="1">
    <source>
        <dbReference type="SAM" id="Coils"/>
    </source>
</evidence>
<comment type="caution">
    <text evidence="3">The sequence shown here is derived from an EMBL/GenBank/DDBJ whole genome shotgun (WGS) entry which is preliminary data.</text>
</comment>
<dbReference type="SUPFAM" id="SSF103190">
    <property type="entry name" value="Sensory domain-like"/>
    <property type="match status" value="1"/>
</dbReference>